<name>A0A914YKP5_9BILA</name>
<organism evidence="1 2">
    <name type="scientific">Panagrolaimus superbus</name>
    <dbReference type="NCBI Taxonomy" id="310955"/>
    <lineage>
        <taxon>Eukaryota</taxon>
        <taxon>Metazoa</taxon>
        <taxon>Ecdysozoa</taxon>
        <taxon>Nematoda</taxon>
        <taxon>Chromadorea</taxon>
        <taxon>Rhabditida</taxon>
        <taxon>Tylenchina</taxon>
        <taxon>Panagrolaimomorpha</taxon>
        <taxon>Panagrolaimoidea</taxon>
        <taxon>Panagrolaimidae</taxon>
        <taxon>Panagrolaimus</taxon>
    </lineage>
</organism>
<keyword evidence="1" id="KW-1185">Reference proteome</keyword>
<dbReference type="Proteomes" id="UP000887577">
    <property type="component" value="Unplaced"/>
</dbReference>
<reference evidence="2" key="1">
    <citation type="submission" date="2022-11" db="UniProtKB">
        <authorList>
            <consortium name="WormBaseParasite"/>
        </authorList>
    </citation>
    <scope>IDENTIFICATION</scope>
</reference>
<dbReference type="WBParaSite" id="PSU_v2.g19454.t1">
    <property type="protein sequence ID" value="PSU_v2.g19454.t1"/>
    <property type="gene ID" value="PSU_v2.g19454"/>
</dbReference>
<proteinExistence type="predicted"/>
<sequence length="77" mass="7840">MLKKNLPGGCAEVVSFVDSVADVASEGVDVASEGAVEASDEGLKVVVEGVPVGKYEVESVEKEVVASGIFVLLESDA</sequence>
<protein>
    <submittedName>
        <fullName evidence="2">Uncharacterized protein</fullName>
    </submittedName>
</protein>
<evidence type="ECO:0000313" key="1">
    <source>
        <dbReference type="Proteomes" id="UP000887577"/>
    </source>
</evidence>
<evidence type="ECO:0000313" key="2">
    <source>
        <dbReference type="WBParaSite" id="PSU_v2.g19454.t1"/>
    </source>
</evidence>
<dbReference type="AlphaFoldDB" id="A0A914YKP5"/>
<accession>A0A914YKP5</accession>